<name>A0ABQ6DYD7_9GAMM</name>
<dbReference type="EMBL" id="BSPQ01000002">
    <property type="protein sequence ID" value="GLS89761.1"/>
    <property type="molecule type" value="Genomic_DNA"/>
</dbReference>
<keyword evidence="7" id="KW-1185">Reference proteome</keyword>
<evidence type="ECO:0000313" key="6">
    <source>
        <dbReference type="EMBL" id="GLS89761.1"/>
    </source>
</evidence>
<gene>
    <name evidence="6" type="ORF">GCM10007916_08280</name>
</gene>
<comment type="caution">
    <text evidence="6">The sequence shown here is derived from an EMBL/GenBank/DDBJ whole genome shotgun (WGS) entry which is preliminary data.</text>
</comment>
<accession>A0ABQ6DYD7</accession>
<protein>
    <submittedName>
        <fullName evidence="6">LysR family transcriptional regulator</fullName>
    </submittedName>
</protein>
<dbReference type="PANTHER" id="PTHR30126:SF94">
    <property type="entry name" value="LYSR FAMILY TRANSCRIPTIONAL REGULATOR"/>
    <property type="match status" value="1"/>
</dbReference>
<dbReference type="InterPro" id="IPR036388">
    <property type="entry name" value="WH-like_DNA-bd_sf"/>
</dbReference>
<dbReference type="PANTHER" id="PTHR30126">
    <property type="entry name" value="HTH-TYPE TRANSCRIPTIONAL REGULATOR"/>
    <property type="match status" value="1"/>
</dbReference>
<evidence type="ECO:0000256" key="2">
    <source>
        <dbReference type="ARBA" id="ARBA00023015"/>
    </source>
</evidence>
<reference evidence="7" key="1">
    <citation type="journal article" date="2019" name="Int. J. Syst. Evol. Microbiol.">
        <title>The Global Catalogue of Microorganisms (GCM) 10K type strain sequencing project: providing services to taxonomists for standard genome sequencing and annotation.</title>
        <authorList>
            <consortium name="The Broad Institute Genomics Platform"/>
            <consortium name="The Broad Institute Genome Sequencing Center for Infectious Disease"/>
            <person name="Wu L."/>
            <person name="Ma J."/>
        </authorList>
    </citation>
    <scope>NUCLEOTIDE SEQUENCE [LARGE SCALE GENOMIC DNA]</scope>
    <source>
        <strain evidence="7">NBRC 103166</strain>
    </source>
</reference>
<dbReference type="SUPFAM" id="SSF46785">
    <property type="entry name" value="Winged helix' DNA-binding domain"/>
    <property type="match status" value="1"/>
</dbReference>
<dbReference type="InterPro" id="IPR036390">
    <property type="entry name" value="WH_DNA-bd_sf"/>
</dbReference>
<evidence type="ECO:0000256" key="4">
    <source>
        <dbReference type="ARBA" id="ARBA00023163"/>
    </source>
</evidence>
<proteinExistence type="inferred from homology"/>
<dbReference type="InterPro" id="IPR000847">
    <property type="entry name" value="LysR_HTH_N"/>
</dbReference>
<dbReference type="Pfam" id="PF00126">
    <property type="entry name" value="HTH_1"/>
    <property type="match status" value="1"/>
</dbReference>
<evidence type="ECO:0000259" key="5">
    <source>
        <dbReference type="PROSITE" id="PS50931"/>
    </source>
</evidence>
<sequence length="296" mass="33910">MNITLKQLQVFICITQEKTMTAAAEKLFLSKPAVSMSLAELEKQLGHPLFERKNNRLFINELGKQLLPLADEQIERSKLIGTLFSDSNQLNGKLAIGASNTLGNHLLPFLISDFRKQFNQSNQSLLVDNSQTISEQIKEYELDIGLVEANLFDSQLTSVKWLQDEMVIVCCNNHPLSNKKYLNIEDLENQQWILREEGSGTRAFFINHIGRKLSHYQISLELKSTEAIINSTSAGLGLACISKVAARHALADKRLKLLTFNLDMHRDYWLIWQKDRYQSPLLKTFIDFAKQWKLPF</sequence>
<evidence type="ECO:0000256" key="1">
    <source>
        <dbReference type="ARBA" id="ARBA00009437"/>
    </source>
</evidence>
<dbReference type="SUPFAM" id="SSF53850">
    <property type="entry name" value="Periplasmic binding protein-like II"/>
    <property type="match status" value="1"/>
</dbReference>
<evidence type="ECO:0000313" key="7">
    <source>
        <dbReference type="Proteomes" id="UP001157353"/>
    </source>
</evidence>
<keyword evidence="3" id="KW-0238">DNA-binding</keyword>
<dbReference type="PRINTS" id="PR00039">
    <property type="entry name" value="HTHLYSR"/>
</dbReference>
<dbReference type="PROSITE" id="PS50931">
    <property type="entry name" value="HTH_LYSR"/>
    <property type="match status" value="1"/>
</dbReference>
<dbReference type="InterPro" id="IPR005119">
    <property type="entry name" value="LysR_subst-bd"/>
</dbReference>
<evidence type="ECO:0000256" key="3">
    <source>
        <dbReference type="ARBA" id="ARBA00023125"/>
    </source>
</evidence>
<dbReference type="Gene3D" id="1.10.10.10">
    <property type="entry name" value="Winged helix-like DNA-binding domain superfamily/Winged helix DNA-binding domain"/>
    <property type="match status" value="1"/>
</dbReference>
<feature type="domain" description="HTH lysR-type" evidence="5">
    <location>
        <begin position="3"/>
        <end position="60"/>
    </location>
</feature>
<dbReference type="Proteomes" id="UP001157353">
    <property type="component" value="Unassembled WGS sequence"/>
</dbReference>
<comment type="similarity">
    <text evidence="1">Belongs to the LysR transcriptional regulatory family.</text>
</comment>
<dbReference type="CDD" id="cd08420">
    <property type="entry name" value="PBP2_CysL_like"/>
    <property type="match status" value="1"/>
</dbReference>
<dbReference type="Pfam" id="PF03466">
    <property type="entry name" value="LysR_substrate"/>
    <property type="match status" value="1"/>
</dbReference>
<dbReference type="RefSeq" id="WP_284202890.1">
    <property type="nucleotide sequence ID" value="NZ_BSPQ01000002.1"/>
</dbReference>
<keyword evidence="2" id="KW-0805">Transcription regulation</keyword>
<keyword evidence="4" id="KW-0804">Transcription</keyword>
<organism evidence="6 7">
    <name type="scientific">Psychromonas marina</name>
    <dbReference type="NCBI Taxonomy" id="88364"/>
    <lineage>
        <taxon>Bacteria</taxon>
        <taxon>Pseudomonadati</taxon>
        <taxon>Pseudomonadota</taxon>
        <taxon>Gammaproteobacteria</taxon>
        <taxon>Alteromonadales</taxon>
        <taxon>Psychromonadaceae</taxon>
        <taxon>Psychromonas</taxon>
    </lineage>
</organism>
<dbReference type="Gene3D" id="3.40.190.290">
    <property type="match status" value="1"/>
</dbReference>